<sequence length="138" mass="15467">MRQTIKAKHELRLYELKKAVNEFLEFTDHLTLLQGVNEKAQEMVQAVEALQQLLQQGLVANKLVKAVNVSDAAALLDEIVDADAVSELEAYVLSAAEGVENPEVMQFLTEIMDKVERKYNLLLEKAHAYNALLKDKSA</sequence>
<dbReference type="AlphaFoldDB" id="A0A2S6H845"/>
<organism evidence="1 2">
    <name type="scientific">Methylobacter tundripaludum</name>
    <dbReference type="NCBI Taxonomy" id="173365"/>
    <lineage>
        <taxon>Bacteria</taxon>
        <taxon>Pseudomonadati</taxon>
        <taxon>Pseudomonadota</taxon>
        <taxon>Gammaproteobacteria</taxon>
        <taxon>Methylococcales</taxon>
        <taxon>Methylococcaceae</taxon>
        <taxon>Methylobacter</taxon>
    </lineage>
</organism>
<dbReference type="RefSeq" id="WP_104422059.1">
    <property type="nucleotide sequence ID" value="NZ_PTIY01000001.1"/>
</dbReference>
<evidence type="ECO:0000313" key="2">
    <source>
        <dbReference type="Proteomes" id="UP000238071"/>
    </source>
</evidence>
<comment type="caution">
    <text evidence="1">The sequence shown here is derived from an EMBL/GenBank/DDBJ whole genome shotgun (WGS) entry which is preliminary data.</text>
</comment>
<reference evidence="1 2" key="1">
    <citation type="submission" date="2018-02" db="EMBL/GenBank/DDBJ databases">
        <title>Subsurface microbial communities from deep shales in Ohio and West Virginia, USA.</title>
        <authorList>
            <person name="Wrighton K."/>
        </authorList>
    </citation>
    <scope>NUCLEOTIDE SEQUENCE [LARGE SCALE GENOMIC DNA]</scope>
    <source>
        <strain evidence="1 2">OWC-G53F</strain>
    </source>
</reference>
<dbReference type="EMBL" id="PTIY01000001">
    <property type="protein sequence ID" value="PPK73659.1"/>
    <property type="molecule type" value="Genomic_DNA"/>
</dbReference>
<dbReference type="Proteomes" id="UP000238071">
    <property type="component" value="Unassembled WGS sequence"/>
</dbReference>
<name>A0A2S6H845_9GAMM</name>
<accession>A0A2S6H845</accession>
<proteinExistence type="predicted"/>
<keyword evidence="2" id="KW-1185">Reference proteome</keyword>
<gene>
    <name evidence="1" type="ORF">B0F88_101189</name>
</gene>
<dbReference type="OrthoDB" id="5568854at2"/>
<protein>
    <submittedName>
        <fullName evidence="1">Uncharacterized protein</fullName>
    </submittedName>
</protein>
<evidence type="ECO:0000313" key="1">
    <source>
        <dbReference type="EMBL" id="PPK73659.1"/>
    </source>
</evidence>